<sequence>MVERNRVQLGDNGEGVDGMKRTVVWVGVLVAALSAGSALYLTHPEQEKQGKVSSVQAPAAVVGSKDASNQKQEDKKAAESFAIRGVIEGFYGAPWTHDQRLSMFEFMSRNHYNTYVYAPKDDPYQRLNWALLYPEQQAAQMQELITKAASNGLSFVYSISPGLPLPLPSQPLTAEMKQKAITFSSNEDRDLLIAKVEQLRKMGVHTIMLSFDDVLEELNDKDRGIYGTNYAEAHMQLANTLLVEGKRKDPKFQLWFAPTRYFGVKDHVYWQTLREQLDPSIQVIWTGPEILSKKIDSADADKVAQLLGRKPLIWDNYPVNDFTYEIAKAPQLFFGPLESRSVDLQKHVAGLLANPMVQPESSKPALYSIGQYLNRPASYDPDKAYVEGLSEVSGVSRLDLFNKFTDYSRRSMFEQEWNPKFKALVDTNDTARLHKEFEELRNLRIAMQKSTANKQLLKEIDPWLMKLSREGELGLQTLQMLTTAQDSPERAQLAEKTRQELIALQQEPYKIGEEILTFVDLSLSKE</sequence>
<dbReference type="Pfam" id="PF21809">
    <property type="entry name" value="Glyco_hydro_84_hel"/>
    <property type="match status" value="1"/>
</dbReference>
<dbReference type="InterPro" id="IPR051822">
    <property type="entry name" value="Glycosyl_Hydrolase_84"/>
</dbReference>
<protein>
    <recommendedName>
        <fullName evidence="5">GH84 domain-containing protein</fullName>
    </recommendedName>
</protein>
<dbReference type="GO" id="GO:0015929">
    <property type="term" value="F:hexosaminidase activity"/>
    <property type="evidence" value="ECO:0007669"/>
    <property type="project" value="UniProtKB-ARBA"/>
</dbReference>
<dbReference type="AlphaFoldDB" id="A0A223D131"/>
<dbReference type="InterPro" id="IPR011496">
    <property type="entry name" value="O-GlcNAcase_cat"/>
</dbReference>
<keyword evidence="1 3" id="KW-0378">Hydrolase</keyword>
<name>A0A223D131_9BACL</name>
<keyword evidence="4" id="KW-1133">Transmembrane helix</keyword>
<dbReference type="PROSITE" id="PS52009">
    <property type="entry name" value="GH84"/>
    <property type="match status" value="1"/>
</dbReference>
<gene>
    <name evidence="6" type="ORF">CIG75_10185</name>
</gene>
<dbReference type="InterPro" id="IPR017853">
    <property type="entry name" value="GH"/>
</dbReference>
<evidence type="ECO:0000313" key="7">
    <source>
        <dbReference type="Proteomes" id="UP000214688"/>
    </source>
</evidence>
<dbReference type="GO" id="GO:1901135">
    <property type="term" value="P:carbohydrate derivative metabolic process"/>
    <property type="evidence" value="ECO:0007669"/>
    <property type="project" value="UniProtKB-ARBA"/>
</dbReference>
<dbReference type="Gene3D" id="3.20.20.80">
    <property type="entry name" value="Glycosidases"/>
    <property type="match status" value="1"/>
</dbReference>
<dbReference type="Pfam" id="PF07555">
    <property type="entry name" value="NAGidase"/>
    <property type="match status" value="1"/>
</dbReference>
<dbReference type="PANTHER" id="PTHR13170:SF16">
    <property type="entry name" value="PROTEIN O-GLCNACASE"/>
    <property type="match status" value="1"/>
</dbReference>
<evidence type="ECO:0000313" key="6">
    <source>
        <dbReference type="EMBL" id="ASS75322.1"/>
    </source>
</evidence>
<dbReference type="PANTHER" id="PTHR13170">
    <property type="entry name" value="O-GLCNACASE"/>
    <property type="match status" value="1"/>
</dbReference>
<dbReference type="EMBL" id="CP022657">
    <property type="protein sequence ID" value="ASS75322.1"/>
    <property type="molecule type" value="Genomic_DNA"/>
</dbReference>
<dbReference type="InterPro" id="IPR049478">
    <property type="entry name" value="BT_4395-like_hel"/>
</dbReference>
<dbReference type="Gene3D" id="1.20.58.460">
    <property type="entry name" value="Hyaluronidase post-catalytic domain-like"/>
    <property type="match status" value="1"/>
</dbReference>
<dbReference type="SUPFAM" id="SSF51445">
    <property type="entry name" value="(Trans)glycosidases"/>
    <property type="match status" value="1"/>
</dbReference>
<keyword evidence="4" id="KW-0812">Transmembrane</keyword>
<comment type="similarity">
    <text evidence="3">Belongs to the glycosyl hydrolase 84 family.</text>
</comment>
<evidence type="ECO:0000256" key="2">
    <source>
        <dbReference type="ARBA" id="ARBA00023295"/>
    </source>
</evidence>
<feature type="domain" description="GH84" evidence="5">
    <location>
        <begin position="82"/>
        <end position="377"/>
    </location>
</feature>
<dbReference type="KEGG" id="tab:CIG75_10185"/>
<keyword evidence="2 3" id="KW-0326">Glycosidase</keyword>
<accession>A0A223D131</accession>
<organism evidence="6 7">
    <name type="scientific">Tumebacillus algifaecis</name>
    <dbReference type="NCBI Taxonomy" id="1214604"/>
    <lineage>
        <taxon>Bacteria</taxon>
        <taxon>Bacillati</taxon>
        <taxon>Bacillota</taxon>
        <taxon>Bacilli</taxon>
        <taxon>Bacillales</taxon>
        <taxon>Alicyclobacillaceae</taxon>
        <taxon>Tumebacillus</taxon>
    </lineage>
</organism>
<feature type="active site" description="Proton donor" evidence="3">
    <location>
        <position position="213"/>
    </location>
</feature>
<evidence type="ECO:0000259" key="5">
    <source>
        <dbReference type="PROSITE" id="PS52009"/>
    </source>
</evidence>
<dbReference type="Proteomes" id="UP000214688">
    <property type="component" value="Chromosome"/>
</dbReference>
<evidence type="ECO:0000256" key="1">
    <source>
        <dbReference type="ARBA" id="ARBA00022801"/>
    </source>
</evidence>
<dbReference type="SUPFAM" id="SSF140657">
    <property type="entry name" value="Hyaluronidase post-catalytic domain-like"/>
    <property type="match status" value="1"/>
</dbReference>
<feature type="transmembrane region" description="Helical" evidence="4">
    <location>
        <begin position="22"/>
        <end position="41"/>
    </location>
</feature>
<evidence type="ECO:0000256" key="4">
    <source>
        <dbReference type="SAM" id="Phobius"/>
    </source>
</evidence>
<keyword evidence="7" id="KW-1185">Reference proteome</keyword>
<evidence type="ECO:0000256" key="3">
    <source>
        <dbReference type="PROSITE-ProRule" id="PRU01353"/>
    </source>
</evidence>
<keyword evidence="4" id="KW-0472">Membrane</keyword>
<reference evidence="6 7" key="1">
    <citation type="journal article" date="2015" name="Int. J. Syst. Evol. Microbiol.">
        <title>Tumebacillus algifaecis sp. nov., isolated from decomposing algal scum.</title>
        <authorList>
            <person name="Wu Y.F."/>
            <person name="Zhang B."/>
            <person name="Xing P."/>
            <person name="Wu Q.L."/>
            <person name="Liu S.J."/>
        </authorList>
    </citation>
    <scope>NUCLEOTIDE SEQUENCE [LARGE SCALE GENOMIC DNA]</scope>
    <source>
        <strain evidence="6 7">THMBR28</strain>
    </source>
</reference>
<proteinExistence type="inferred from homology"/>